<dbReference type="OrthoDB" id="5402150at2"/>
<dbReference type="EMBL" id="AUNB01000040">
    <property type="protein sequence ID" value="KEO57482.1"/>
    <property type="molecule type" value="Genomic_DNA"/>
</dbReference>
<keyword evidence="3" id="KW-1185">Reference proteome</keyword>
<dbReference type="eggNOG" id="COG4103">
    <property type="taxonomic scope" value="Bacteria"/>
</dbReference>
<dbReference type="CDD" id="cd07313">
    <property type="entry name" value="terB_like_2"/>
    <property type="match status" value="1"/>
</dbReference>
<evidence type="ECO:0000313" key="3">
    <source>
        <dbReference type="Proteomes" id="UP000027471"/>
    </source>
</evidence>
<dbReference type="Pfam" id="PF05099">
    <property type="entry name" value="TerB"/>
    <property type="match status" value="1"/>
</dbReference>
<proteinExistence type="predicted"/>
<comment type="caution">
    <text evidence="2">The sequence shown here is derived from an EMBL/GenBank/DDBJ whole genome shotgun (WGS) entry which is preliminary data.</text>
</comment>
<dbReference type="SUPFAM" id="SSF158682">
    <property type="entry name" value="TerB-like"/>
    <property type="match status" value="1"/>
</dbReference>
<accession>A0A074K7D8</accession>
<dbReference type="InterPro" id="IPR007791">
    <property type="entry name" value="DjlA_N"/>
</dbReference>
<reference evidence="2 3" key="1">
    <citation type="journal article" date="2015" name="Antonie Van Leeuwenhoek">
        <title>Thioclava indica sp. nov., isolated from surface seawater of the Indian Ocean.</title>
        <authorList>
            <person name="Liu Y."/>
            <person name="Lai Q."/>
            <person name="Du J."/>
            <person name="Xu H."/>
            <person name="Jiang L."/>
            <person name="Shao Z."/>
        </authorList>
    </citation>
    <scope>NUCLEOTIDE SEQUENCE [LARGE SCALE GENOMIC DNA]</scope>
    <source>
        <strain evidence="2 3">DT23-4</strain>
    </source>
</reference>
<feature type="domain" description="Co-chaperone DjlA N-terminal" evidence="1">
    <location>
        <begin position="25"/>
        <end position="142"/>
    </location>
</feature>
<protein>
    <recommendedName>
        <fullName evidence="1">Co-chaperone DjlA N-terminal domain-containing protein</fullName>
    </recommendedName>
</protein>
<sequence>MFGRLLNILNDPAPALDPLASDERELALAALLVRLARSDGDYDDEEKVRIDRVLAARNGLSTREATELRHHAEEVESGAPDTVRFTRALKDKVAYEDRTGVIEALWDVALADGVRESHEESLIRLASKLLGVNDVDSALARQRVEARRN</sequence>
<dbReference type="Gene3D" id="1.10.3680.10">
    <property type="entry name" value="TerB-like"/>
    <property type="match status" value="1"/>
</dbReference>
<dbReference type="STRING" id="1353528.DT23_05265"/>
<dbReference type="Proteomes" id="UP000027471">
    <property type="component" value="Unassembled WGS sequence"/>
</dbReference>
<dbReference type="AlphaFoldDB" id="A0A074K7D8"/>
<evidence type="ECO:0000313" key="2">
    <source>
        <dbReference type="EMBL" id="KEO57482.1"/>
    </source>
</evidence>
<gene>
    <name evidence="2" type="ORF">DT23_05265</name>
</gene>
<organism evidence="2 3">
    <name type="scientific">Thioclava indica</name>
    <dbReference type="NCBI Taxonomy" id="1353528"/>
    <lineage>
        <taxon>Bacteria</taxon>
        <taxon>Pseudomonadati</taxon>
        <taxon>Pseudomonadota</taxon>
        <taxon>Alphaproteobacteria</taxon>
        <taxon>Rhodobacterales</taxon>
        <taxon>Paracoccaceae</taxon>
        <taxon>Thioclava</taxon>
    </lineage>
</organism>
<dbReference type="InterPro" id="IPR029024">
    <property type="entry name" value="TerB-like"/>
</dbReference>
<dbReference type="RefSeq" id="WP_038131685.1">
    <property type="nucleotide sequence ID" value="NZ_AUNB01000040.1"/>
</dbReference>
<evidence type="ECO:0000259" key="1">
    <source>
        <dbReference type="Pfam" id="PF05099"/>
    </source>
</evidence>
<name>A0A074K7D8_9RHOB</name>